<dbReference type="AlphaFoldDB" id="A0A3N9UJ64"/>
<proteinExistence type="predicted"/>
<evidence type="ECO:0000313" key="4">
    <source>
        <dbReference type="EMBL" id="RQW75468.1"/>
    </source>
</evidence>
<gene>
    <name evidence="4" type="ORF">EBB45_06900</name>
</gene>
<dbReference type="InterPro" id="IPR001119">
    <property type="entry name" value="SLH_dom"/>
</dbReference>
<dbReference type="PANTHER" id="PTHR31157">
    <property type="entry name" value="SCP DOMAIN-CONTAINING PROTEIN"/>
    <property type="match status" value="1"/>
</dbReference>
<keyword evidence="1 2" id="KW-0732">Signal</keyword>
<comment type="caution">
    <text evidence="4">The sequence shown here is derived from an EMBL/GenBank/DDBJ whole genome shotgun (WGS) entry which is preliminary data.</text>
</comment>
<feature type="chain" id="PRO_5018145241" evidence="2">
    <location>
        <begin position="26"/>
        <end position="356"/>
    </location>
</feature>
<evidence type="ECO:0000259" key="3">
    <source>
        <dbReference type="PROSITE" id="PS51272"/>
    </source>
</evidence>
<dbReference type="Proteomes" id="UP000274033">
    <property type="component" value="Unassembled WGS sequence"/>
</dbReference>
<feature type="domain" description="SLH" evidence="3">
    <location>
        <begin position="29"/>
        <end position="92"/>
    </location>
</feature>
<organism evidence="4 5">
    <name type="scientific">Lysinibacillus composti</name>
    <dbReference type="NCBI Taxonomy" id="720633"/>
    <lineage>
        <taxon>Bacteria</taxon>
        <taxon>Bacillati</taxon>
        <taxon>Bacillota</taxon>
        <taxon>Bacilli</taxon>
        <taxon>Bacillales</taxon>
        <taxon>Bacillaceae</taxon>
        <taxon>Lysinibacillus</taxon>
    </lineage>
</organism>
<dbReference type="PANTHER" id="PTHR31157:SF1">
    <property type="entry name" value="SCP DOMAIN-CONTAINING PROTEIN"/>
    <property type="match status" value="1"/>
</dbReference>
<evidence type="ECO:0000256" key="2">
    <source>
        <dbReference type="SAM" id="SignalP"/>
    </source>
</evidence>
<dbReference type="Pfam" id="PF00188">
    <property type="entry name" value="CAP"/>
    <property type="match status" value="1"/>
</dbReference>
<feature type="domain" description="SLH" evidence="3">
    <location>
        <begin position="149"/>
        <end position="212"/>
    </location>
</feature>
<feature type="domain" description="SLH" evidence="3">
    <location>
        <begin position="93"/>
        <end position="148"/>
    </location>
</feature>
<dbReference type="SUPFAM" id="SSF55797">
    <property type="entry name" value="PR-1-like"/>
    <property type="match status" value="1"/>
</dbReference>
<dbReference type="Pfam" id="PF00395">
    <property type="entry name" value="SLH"/>
    <property type="match status" value="3"/>
</dbReference>
<evidence type="ECO:0000256" key="1">
    <source>
        <dbReference type="ARBA" id="ARBA00022729"/>
    </source>
</evidence>
<accession>A0A3N9UJ64</accession>
<evidence type="ECO:0000313" key="5">
    <source>
        <dbReference type="Proteomes" id="UP000274033"/>
    </source>
</evidence>
<feature type="signal peptide" evidence="2">
    <location>
        <begin position="1"/>
        <end position="25"/>
    </location>
</feature>
<dbReference type="InterPro" id="IPR035940">
    <property type="entry name" value="CAP_sf"/>
</dbReference>
<name>A0A3N9UJ64_9BACI</name>
<keyword evidence="5" id="KW-1185">Reference proteome</keyword>
<reference evidence="4 5" key="1">
    <citation type="journal article" date="2013" name="J. Microbiol.">
        <title>Lysinibacillus chungkukjangi sp. nov., isolated from Chungkukjang, Korean fermented soybean food.</title>
        <authorList>
            <person name="Kim S.J."/>
            <person name="Jang Y.H."/>
            <person name="Hamada M."/>
            <person name="Ahn J.H."/>
            <person name="Weon H.Y."/>
            <person name="Suzuki K."/>
            <person name="Whang K.S."/>
            <person name="Kwon S.W."/>
        </authorList>
    </citation>
    <scope>NUCLEOTIDE SEQUENCE [LARGE SCALE GENOMIC DNA]</scope>
    <source>
        <strain evidence="4 5">MCCC 1A12701</strain>
    </source>
</reference>
<dbReference type="RefSeq" id="WP_124763770.1">
    <property type="nucleotide sequence ID" value="NZ_JAFBDY010000003.1"/>
</dbReference>
<sequence>MLKKLISVVFLLTAFAFANVSVTHAASQAETPYKDVKETHFAYKEIMKMTSLNYMTGTSSNSFQPNLKVTRAEAALTIARSLNLDQACTYEPKFTDVDPSAPYYNAVCQLAKAGIVNDTEEFKPQSNLTRAQFTIMMVNAYQVEADSVNRKHFKDVKKGFWAKSQIESLADLGIVGAVDGVNFAPQRNVTRAQLAVMICRALEFKGKIQDKRLIYDSLSKHYIETVNYSKQWATEVVRLVNVERKKEDLPALIEDQDLSQIAVIKARDFVNRNYFNHYSPYYEQPWDLASLFDYEFSSLGENIARNYPSPSEVVKAWMASEGHRANILRPQYTNLGVGIKKSSDGTIYWVQLFASK</sequence>
<dbReference type="InterPro" id="IPR014044">
    <property type="entry name" value="CAP_dom"/>
</dbReference>
<dbReference type="PROSITE" id="PS51272">
    <property type="entry name" value="SLH"/>
    <property type="match status" value="3"/>
</dbReference>
<dbReference type="Gene3D" id="3.40.33.10">
    <property type="entry name" value="CAP"/>
    <property type="match status" value="1"/>
</dbReference>
<dbReference type="CDD" id="cd05379">
    <property type="entry name" value="CAP_bacterial"/>
    <property type="match status" value="1"/>
</dbReference>
<dbReference type="EMBL" id="RRCT01000004">
    <property type="protein sequence ID" value="RQW75468.1"/>
    <property type="molecule type" value="Genomic_DNA"/>
</dbReference>
<protein>
    <submittedName>
        <fullName evidence="4">S-layer protein</fullName>
    </submittedName>
</protein>
<dbReference type="OrthoDB" id="9783944at2"/>